<comment type="caution">
    <text evidence="2">Lacks conserved residue(s) required for the propagation of feature annotation.</text>
</comment>
<dbReference type="GO" id="GO:0004842">
    <property type="term" value="F:ubiquitin-protein transferase activity"/>
    <property type="evidence" value="ECO:0007669"/>
    <property type="project" value="InterPro"/>
</dbReference>
<dbReference type="SUPFAM" id="SSF56204">
    <property type="entry name" value="Hect, E3 ligase catalytic domain"/>
    <property type="match status" value="1"/>
</dbReference>
<accession>A0A9W9ZKI2</accession>
<keyword evidence="1 2" id="KW-0833">Ubl conjugation pathway</keyword>
<dbReference type="Pfam" id="PF00632">
    <property type="entry name" value="HECT"/>
    <property type="match status" value="1"/>
</dbReference>
<protein>
    <recommendedName>
        <fullName evidence="4">HECT domain-containing protein</fullName>
    </recommendedName>
</protein>
<evidence type="ECO:0000313" key="5">
    <source>
        <dbReference type="EMBL" id="KAJ7383362.1"/>
    </source>
</evidence>
<feature type="compositionally biased region" description="Basic residues" evidence="3">
    <location>
        <begin position="107"/>
        <end position="116"/>
    </location>
</feature>
<dbReference type="Gene3D" id="3.30.2410.10">
    <property type="entry name" value="Hect, E3 ligase catalytic domain"/>
    <property type="match status" value="1"/>
</dbReference>
<dbReference type="PROSITE" id="PS50237">
    <property type="entry name" value="HECT"/>
    <property type="match status" value="1"/>
</dbReference>
<feature type="compositionally biased region" description="Low complexity" evidence="3">
    <location>
        <begin position="77"/>
        <end position="93"/>
    </location>
</feature>
<dbReference type="SMART" id="SM00119">
    <property type="entry name" value="HECTc"/>
    <property type="match status" value="1"/>
</dbReference>
<feature type="region of interest" description="Disordered" evidence="3">
    <location>
        <begin position="246"/>
        <end position="270"/>
    </location>
</feature>
<evidence type="ECO:0000256" key="2">
    <source>
        <dbReference type="PROSITE-ProRule" id="PRU00104"/>
    </source>
</evidence>
<feature type="region of interest" description="Disordered" evidence="3">
    <location>
        <begin position="60"/>
        <end position="116"/>
    </location>
</feature>
<evidence type="ECO:0000313" key="6">
    <source>
        <dbReference type="Proteomes" id="UP001163046"/>
    </source>
</evidence>
<organism evidence="5 6">
    <name type="scientific">Desmophyllum pertusum</name>
    <dbReference type="NCBI Taxonomy" id="174260"/>
    <lineage>
        <taxon>Eukaryota</taxon>
        <taxon>Metazoa</taxon>
        <taxon>Cnidaria</taxon>
        <taxon>Anthozoa</taxon>
        <taxon>Hexacorallia</taxon>
        <taxon>Scleractinia</taxon>
        <taxon>Caryophylliina</taxon>
        <taxon>Caryophylliidae</taxon>
        <taxon>Desmophyllum</taxon>
    </lineage>
</organism>
<comment type="caution">
    <text evidence="5">The sequence shown here is derived from an EMBL/GenBank/DDBJ whole genome shotgun (WGS) entry which is preliminary data.</text>
</comment>
<evidence type="ECO:0000256" key="1">
    <source>
        <dbReference type="ARBA" id="ARBA00022786"/>
    </source>
</evidence>
<reference evidence="5" key="1">
    <citation type="submission" date="2023-01" db="EMBL/GenBank/DDBJ databases">
        <title>Genome assembly of the deep-sea coral Lophelia pertusa.</title>
        <authorList>
            <person name="Herrera S."/>
            <person name="Cordes E."/>
        </authorList>
    </citation>
    <scope>NUCLEOTIDE SEQUENCE</scope>
    <source>
        <strain evidence="5">USNM1676648</strain>
        <tissue evidence="5">Polyp</tissue>
    </source>
</reference>
<gene>
    <name evidence="5" type="ORF">OS493_028440</name>
</gene>
<keyword evidence="6" id="KW-1185">Reference proteome</keyword>
<name>A0A9W9ZKI2_9CNID</name>
<dbReference type="EMBL" id="MU825900">
    <property type="protein sequence ID" value="KAJ7383362.1"/>
    <property type="molecule type" value="Genomic_DNA"/>
</dbReference>
<dbReference type="Gene3D" id="3.90.1750.10">
    <property type="entry name" value="Hect, E3 ligase catalytic domains"/>
    <property type="match status" value="1"/>
</dbReference>
<dbReference type="AlphaFoldDB" id="A0A9W9ZKI2"/>
<evidence type="ECO:0000259" key="4">
    <source>
        <dbReference type="PROSITE" id="PS50237"/>
    </source>
</evidence>
<dbReference type="OrthoDB" id="5984536at2759"/>
<sequence>MASDGHDARQELTQMVRECVRSEIALQRPGNITNTSLLMRTRDLISNSARSASREVTNSIVPGIGSAGIPATINTPGASSSSSDGTADSSYSYQTGTKRPATNQHPWRFKKQKKPQMKKEFHPKAIHLLDKPEDDTADTGYVPDYAVSDEMILLKGFFELGTGQSESEIRDSITQVLKQRFPFVTSSHFDFVKRERNKVTTPVVNNSFEWNYRHVKELCGQGKLYVRLNVPRDCIEPAFIEDEDLMTSPFKTESESASASTSAEHRLSDRSFSNTDDVSVSVVSTSSRALSNNVTPSLASPSSQSDKATLRELLPSARDEELDNALLQFGGLDSAANALFQEDSRTAAGESLVQIINVLRKKLTGKRKKLDVDEDDLIQDAVAYYKSIHFDACCPLRIAYQGQPAIDSGGVLRQFYSDLFEGLVEGKLMLLFEGEDAHKVPSYQPQAVMSGMFEMVGKMIAHSLVQGGPGFPCLALPCFYYLVTGDVMCAFAYCDVWDVPDPFSRNIVLQLMDAQSNEDLGELAKDDEVMNLLSQCRETSVLQMSTKGKIVQSVVMYEVISKRKMALDQLRKGLTTLGVLDEMSKHPRLFESVFTFKPVELTPATVKECLKYPDELSDQEQDVKMMMTTYVDQSPSARLMHLMQYCTGSKMMPSVQNFAINVNFHSESYISSSTCTFSLLIPNCFTTYELFELSLDSAFSSSGKSFTSV</sequence>
<dbReference type="InterPro" id="IPR035983">
    <property type="entry name" value="Hect_E3_ubiquitin_ligase"/>
</dbReference>
<dbReference type="Proteomes" id="UP001163046">
    <property type="component" value="Unassembled WGS sequence"/>
</dbReference>
<proteinExistence type="predicted"/>
<feature type="domain" description="HECT" evidence="4">
    <location>
        <begin position="386"/>
        <end position="466"/>
    </location>
</feature>
<dbReference type="InterPro" id="IPR000569">
    <property type="entry name" value="HECT_dom"/>
</dbReference>
<feature type="compositionally biased region" description="Polar residues" evidence="3">
    <location>
        <begin position="94"/>
        <end position="105"/>
    </location>
</feature>
<evidence type="ECO:0000256" key="3">
    <source>
        <dbReference type="SAM" id="MobiDB-lite"/>
    </source>
</evidence>